<reference evidence="2" key="1">
    <citation type="submission" date="2022-03" db="EMBL/GenBank/DDBJ databases">
        <authorList>
            <person name="Martin C."/>
        </authorList>
    </citation>
    <scope>NUCLEOTIDE SEQUENCE</scope>
</reference>
<evidence type="ECO:0000313" key="3">
    <source>
        <dbReference type="Proteomes" id="UP000749559"/>
    </source>
</evidence>
<proteinExistence type="predicted"/>
<dbReference type="Proteomes" id="UP000749559">
    <property type="component" value="Unassembled WGS sequence"/>
</dbReference>
<protein>
    <recommendedName>
        <fullName evidence="1">Apple domain-containing protein</fullName>
    </recommendedName>
</protein>
<dbReference type="InterPro" id="IPR003609">
    <property type="entry name" value="Pan_app"/>
</dbReference>
<name>A0A8J1TBI2_OWEFU</name>
<dbReference type="SUPFAM" id="SSF57414">
    <property type="entry name" value="Hairpin loop containing domain-like"/>
    <property type="match status" value="1"/>
</dbReference>
<gene>
    <name evidence="2" type="ORF">OFUS_LOCUS23460</name>
</gene>
<dbReference type="Pfam" id="PF00024">
    <property type="entry name" value="PAN_1"/>
    <property type="match status" value="2"/>
</dbReference>
<keyword evidence="3" id="KW-1185">Reference proteome</keyword>
<organism evidence="2 3">
    <name type="scientific">Owenia fusiformis</name>
    <name type="common">Polychaete worm</name>
    <dbReference type="NCBI Taxonomy" id="6347"/>
    <lineage>
        <taxon>Eukaryota</taxon>
        <taxon>Metazoa</taxon>
        <taxon>Spiralia</taxon>
        <taxon>Lophotrochozoa</taxon>
        <taxon>Annelida</taxon>
        <taxon>Polychaeta</taxon>
        <taxon>Sedentaria</taxon>
        <taxon>Canalipalpata</taxon>
        <taxon>Sabellida</taxon>
        <taxon>Oweniida</taxon>
        <taxon>Oweniidae</taxon>
        <taxon>Owenia</taxon>
    </lineage>
</organism>
<feature type="domain" description="Apple" evidence="1">
    <location>
        <begin position="122"/>
        <end position="176"/>
    </location>
</feature>
<dbReference type="Gene3D" id="3.50.4.10">
    <property type="entry name" value="Hepatocyte Growth Factor"/>
    <property type="match status" value="2"/>
</dbReference>
<accession>A0A8J1TBI2</accession>
<evidence type="ECO:0000313" key="2">
    <source>
        <dbReference type="EMBL" id="CAH1799449.1"/>
    </source>
</evidence>
<comment type="caution">
    <text evidence="2">The sequence shown here is derived from an EMBL/GenBank/DDBJ whole genome shotgun (WGS) entry which is preliminary data.</text>
</comment>
<dbReference type="AlphaFoldDB" id="A0A8J1TBI2"/>
<sequence>MTRKFNMLQTKGYSLCFLLAKCLNIVYGNWVKLPDGCILGHDAEIFSNISNITECAAKCDSPDYPSCVSIEFVSSNTTCRFSPAHSQYPETTGSNVEVPCPEAPGIEYWQKDPVLPINTYPYIEIPNTCIIGDNDATIYSIPSIEGCWTECLAQGCKAIEFNSQLNECHLHDGSYFEFSKAGKVWSSPCAIKGNGTWIYRQNNDPFILNEV</sequence>
<dbReference type="EMBL" id="CAIIXF020000011">
    <property type="protein sequence ID" value="CAH1799449.1"/>
    <property type="molecule type" value="Genomic_DNA"/>
</dbReference>
<evidence type="ECO:0000259" key="1">
    <source>
        <dbReference type="Pfam" id="PF00024"/>
    </source>
</evidence>
<feature type="domain" description="Apple" evidence="1">
    <location>
        <begin position="31"/>
        <end position="88"/>
    </location>
</feature>